<accession>A0A7J3Z7F3</accession>
<organism evidence="2">
    <name type="scientific">Ignisphaera aggregans</name>
    <dbReference type="NCBI Taxonomy" id="334771"/>
    <lineage>
        <taxon>Archaea</taxon>
        <taxon>Thermoproteota</taxon>
        <taxon>Thermoprotei</taxon>
        <taxon>Desulfurococcales</taxon>
        <taxon>Desulfurococcaceae</taxon>
        <taxon>Ignisphaera</taxon>
    </lineage>
</organism>
<feature type="transmembrane region" description="Helical" evidence="1">
    <location>
        <begin position="120"/>
        <end position="137"/>
    </location>
</feature>
<gene>
    <name evidence="2" type="ORF">ENM66_04780</name>
</gene>
<keyword evidence="1" id="KW-0812">Transmembrane</keyword>
<feature type="transmembrane region" description="Helical" evidence="1">
    <location>
        <begin position="222"/>
        <end position="240"/>
    </location>
</feature>
<evidence type="ECO:0000256" key="1">
    <source>
        <dbReference type="SAM" id="Phobius"/>
    </source>
</evidence>
<feature type="transmembrane region" description="Helical" evidence="1">
    <location>
        <begin position="92"/>
        <end position="114"/>
    </location>
</feature>
<evidence type="ECO:0000313" key="2">
    <source>
        <dbReference type="EMBL" id="HHQ50648.1"/>
    </source>
</evidence>
<protein>
    <submittedName>
        <fullName evidence="2">Uncharacterized protein</fullName>
    </submittedName>
</protein>
<dbReference type="AlphaFoldDB" id="A0A7J3Z7F3"/>
<reference evidence="2" key="1">
    <citation type="journal article" date="2020" name="mSystems">
        <title>Genome- and Community-Level Interaction Insights into Carbon Utilization and Element Cycling Functions of Hydrothermarchaeota in Hydrothermal Sediment.</title>
        <authorList>
            <person name="Zhou Z."/>
            <person name="Liu Y."/>
            <person name="Xu W."/>
            <person name="Pan J."/>
            <person name="Luo Z.H."/>
            <person name="Li M."/>
        </authorList>
    </citation>
    <scope>NUCLEOTIDE SEQUENCE [LARGE SCALE GENOMIC DNA]</scope>
    <source>
        <strain evidence="2">SpSt-1105</strain>
    </source>
</reference>
<sequence length="267" mass="30486">MERELLWRIEQREIQSARRDTRDYVLEWESRRTEAPVKTDTSKQSMSSVEAYIPVTIEKIPRTRSSQSIYSEVQKLEEYRDVRRISARMAKVVGVTLLVLALMLITMSHMSIIATILGNLYVLVGGFIVAPILTFILSDKEKPLYSLFASAMLLLEAFIEVELATHIFNAGELLMWLWAIVPTHEFLHAMAYWLYGCSAIPIPIMPVFSITIARCYGETPKFARITPILISVISFVIYCITRESSYGATATFNLAGMMFDFIKFSIE</sequence>
<comment type="caution">
    <text evidence="2">The sequence shown here is derived from an EMBL/GenBank/DDBJ whole genome shotgun (WGS) entry which is preliminary data.</text>
</comment>
<keyword evidence="1" id="KW-0472">Membrane</keyword>
<dbReference type="EMBL" id="DRYQ01000071">
    <property type="protein sequence ID" value="HHQ50648.1"/>
    <property type="molecule type" value="Genomic_DNA"/>
</dbReference>
<name>A0A7J3Z7F3_9CREN</name>
<proteinExistence type="predicted"/>
<feature type="transmembrane region" description="Helical" evidence="1">
    <location>
        <begin position="190"/>
        <end position="210"/>
    </location>
</feature>
<keyword evidence="1" id="KW-1133">Transmembrane helix</keyword>
<feature type="transmembrane region" description="Helical" evidence="1">
    <location>
        <begin position="144"/>
        <end position="170"/>
    </location>
</feature>